<dbReference type="Pfam" id="PF00176">
    <property type="entry name" value="SNF2-rel_dom"/>
    <property type="match status" value="1"/>
</dbReference>
<dbReference type="GO" id="GO:0015616">
    <property type="term" value="F:DNA translocase activity"/>
    <property type="evidence" value="ECO:0007669"/>
    <property type="project" value="TreeGrafter"/>
</dbReference>
<dbReference type="PATRIC" id="fig|571915.4.peg.1328"/>
<proteinExistence type="predicted"/>
<reference evidence="5" key="2">
    <citation type="submission" date="2015-05" db="EMBL/GenBank/DDBJ databases">
        <title>Complete genome sequence of Corynebacterium mustelae DSM 45274, isolated from various tissues of a male ferret with lethal sepsis.</title>
        <authorList>
            <person name="Ruckert C."/>
            <person name="Albersmeier A."/>
            <person name="Winkler A."/>
            <person name="Tauch A."/>
        </authorList>
    </citation>
    <scope>NUCLEOTIDE SEQUENCE [LARGE SCALE GENOMIC DNA]</scope>
    <source>
        <strain evidence="5">DSM 45274</strain>
    </source>
</reference>
<dbReference type="Pfam" id="PF12419">
    <property type="entry name" value="DUF3670"/>
    <property type="match status" value="1"/>
</dbReference>
<dbReference type="PROSITE" id="PS51192">
    <property type="entry name" value="HELICASE_ATP_BIND_1"/>
    <property type="match status" value="1"/>
</dbReference>
<feature type="domain" description="Helicase ATP-binding" evidence="2">
    <location>
        <begin position="562"/>
        <end position="725"/>
    </location>
</feature>
<dbReference type="AlphaFoldDB" id="A0A0G3GWN4"/>
<name>A0A0G3GWN4_9CORY</name>
<evidence type="ECO:0000259" key="2">
    <source>
        <dbReference type="PROSITE" id="PS51192"/>
    </source>
</evidence>
<dbReference type="InterPro" id="IPR014001">
    <property type="entry name" value="Helicase_ATP-bd"/>
</dbReference>
<dbReference type="GO" id="GO:0005524">
    <property type="term" value="F:ATP binding"/>
    <property type="evidence" value="ECO:0007669"/>
    <property type="project" value="InterPro"/>
</dbReference>
<dbReference type="Gene3D" id="3.40.50.10810">
    <property type="entry name" value="Tandem AAA-ATPase domain"/>
    <property type="match status" value="1"/>
</dbReference>
<dbReference type="FunFam" id="3.40.50.300:FF:000533">
    <property type="entry name" value="Helicase, Snf2 family"/>
    <property type="match status" value="1"/>
</dbReference>
<dbReference type="PANTHER" id="PTHR45629">
    <property type="entry name" value="SNF2/RAD54 FAMILY MEMBER"/>
    <property type="match status" value="1"/>
</dbReference>
<protein>
    <submittedName>
        <fullName evidence="4">DNA/RNA helicase, superfamily II, SNF2 family</fullName>
    </submittedName>
</protein>
<dbReference type="SMART" id="SM00487">
    <property type="entry name" value="DEXDc"/>
    <property type="match status" value="1"/>
</dbReference>
<dbReference type="RefSeq" id="WP_047261766.1">
    <property type="nucleotide sequence ID" value="NZ_CP011542.1"/>
</dbReference>
<dbReference type="SUPFAM" id="SSF52540">
    <property type="entry name" value="P-loop containing nucleoside triphosphate hydrolases"/>
    <property type="match status" value="2"/>
</dbReference>
<sequence length="1025" mass="112840">MTSHILHGLWLKQSGLHLWVEQVEGHKIVSGADVPLGVFPPAVESLIQGKRFVHRVDMLLMTPKGREVRLPVPTVAFAPEQAVQVLAVVAGAGGASGLGADLVWLGHMFAGLREFIAAGRVVVKLSYSDRKWFPMWQLAAGLGERGWIAQMMHAAPGVLVRNGGLSVAEDIVEELPHWIANSLLRDLFDSGRPTPWHEFSEALLSSKPLRRGSANLVSALNRWRDSITAVDVQLVFVVEEPGSVDDVEVGSQGSVWPVRVRVRSGVDAPIPVKIGLFDRATVNRLAALRREAIFVSRLLDSDRELSPTHPGRVSPMMGVVSRGSVVGEWDVYLSTDELVAFISEDVPRLRDSGFTVLLPKAWSKQDTKARLHVHESNETVGQPKVGLEQIIDFDWRVSIGDVELSEAEMNDLVASKSGLINLRGDWVMADSAAIRSIAQYMDELVKSSKSHISQQIETWKMRMQLAAARGEDTAQMASVIAQLEQRLATEDVSVGQISVAELRELSMRSALDEIVEYHGNQWHVGLIGGSFQDLPAPQRVDIPGTVHAELREYQRRGVDWLHWMFRQKLGAVLADDMGLGKTLQLLSLEAVDRAEKLASVPSLVVVPTSVVGNWAREASRFVPTLRVKVHHGPSRKKGDAFISEVSDSDIVITSFGTVSRDVTLLSRVFWHRVTIDEAQHIKNSSTKISRAVRALPASHRIALTGTPVENRLLELRAILDFCNPGILGSVSFFKNHFSKAIEVTGDEVKTAQLRNLTAPFILRRLKSDPSVIADLPEKTETVITVDMTTEQAALYKAFVSDLQSKLTQARGMGRKGLVLASLTKIKQICNHPAHFLNDGSPVVVKSRHRSGKVAELMDLIAIARENNEKVLIFTQYKAFGDLLVPYLSDNYGVAIPFLHGGVPQSQRDAMVTDFQSPSGPPAMVLSLKAGGTGLNLTAASVVIHMDRWWNPAVENQATDRAYRIGQDKNVFVYKIITAGTLEERIEEIIAGKTQLASTMVTQGEGWLTELSDDELATLLSYREME</sequence>
<dbReference type="InterPro" id="IPR000330">
    <property type="entry name" value="SNF2_N"/>
</dbReference>
<dbReference type="STRING" id="571915.CMUST_06250"/>
<keyword evidence="4" id="KW-0067">ATP-binding</keyword>
<reference evidence="4 5" key="1">
    <citation type="journal article" date="2015" name="Genome Announc.">
        <title>Complete Genome Sequence of the Type Strain Corynebacterium mustelae DSM 45274, Isolated from Various Tissues of a Male Ferret with Lethal Sepsis.</title>
        <authorList>
            <person name="Ruckert C."/>
            <person name="Eimer J."/>
            <person name="Winkler A."/>
            <person name="Tauch A."/>
        </authorList>
    </citation>
    <scope>NUCLEOTIDE SEQUENCE [LARGE SCALE GENOMIC DNA]</scope>
    <source>
        <strain evidence="4 5">DSM 45274</strain>
    </source>
</reference>
<dbReference type="Gene3D" id="3.40.50.300">
    <property type="entry name" value="P-loop containing nucleotide triphosphate hydrolases"/>
    <property type="match status" value="1"/>
</dbReference>
<keyword evidence="5" id="KW-1185">Reference proteome</keyword>
<dbReference type="InterPro" id="IPR038718">
    <property type="entry name" value="SNF2-like_sf"/>
</dbReference>
<keyword evidence="1" id="KW-0378">Hydrolase</keyword>
<accession>A0A0G3GWN4</accession>
<dbReference type="GO" id="GO:0004386">
    <property type="term" value="F:helicase activity"/>
    <property type="evidence" value="ECO:0007669"/>
    <property type="project" value="UniProtKB-KW"/>
</dbReference>
<evidence type="ECO:0000256" key="1">
    <source>
        <dbReference type="ARBA" id="ARBA00022801"/>
    </source>
</evidence>
<dbReference type="OrthoDB" id="9760715at2"/>
<dbReference type="InterPro" id="IPR050496">
    <property type="entry name" value="SNF2_RAD54_helicase_repair"/>
</dbReference>
<dbReference type="KEGG" id="cmv:CMUST_06250"/>
<evidence type="ECO:0000313" key="4">
    <source>
        <dbReference type="EMBL" id="AKK05586.1"/>
    </source>
</evidence>
<organism evidence="4 5">
    <name type="scientific">Corynebacterium mustelae</name>
    <dbReference type="NCBI Taxonomy" id="571915"/>
    <lineage>
        <taxon>Bacteria</taxon>
        <taxon>Bacillati</taxon>
        <taxon>Actinomycetota</taxon>
        <taxon>Actinomycetes</taxon>
        <taxon>Mycobacteriales</taxon>
        <taxon>Corynebacteriaceae</taxon>
        <taxon>Corynebacterium</taxon>
    </lineage>
</organism>
<feature type="domain" description="Helicase C-terminal" evidence="3">
    <location>
        <begin position="855"/>
        <end position="1011"/>
    </location>
</feature>
<dbReference type="PANTHER" id="PTHR45629:SF7">
    <property type="entry name" value="DNA EXCISION REPAIR PROTEIN ERCC-6-RELATED"/>
    <property type="match status" value="1"/>
</dbReference>
<dbReference type="EMBL" id="CP011542">
    <property type="protein sequence ID" value="AKK05586.1"/>
    <property type="molecule type" value="Genomic_DNA"/>
</dbReference>
<dbReference type="InterPro" id="IPR049730">
    <property type="entry name" value="SNF2/RAD54-like_C"/>
</dbReference>
<dbReference type="GO" id="GO:0016787">
    <property type="term" value="F:hydrolase activity"/>
    <property type="evidence" value="ECO:0007669"/>
    <property type="project" value="UniProtKB-KW"/>
</dbReference>
<dbReference type="PROSITE" id="PS51194">
    <property type="entry name" value="HELICASE_CTER"/>
    <property type="match status" value="1"/>
</dbReference>
<evidence type="ECO:0000313" key="5">
    <source>
        <dbReference type="Proteomes" id="UP000035199"/>
    </source>
</evidence>
<dbReference type="InterPro" id="IPR022138">
    <property type="entry name" value="DUF3670"/>
</dbReference>
<dbReference type="SMART" id="SM00490">
    <property type="entry name" value="HELICc"/>
    <property type="match status" value="1"/>
</dbReference>
<dbReference type="CDD" id="cd18012">
    <property type="entry name" value="DEXQc_arch_SWI2_SNF2"/>
    <property type="match status" value="1"/>
</dbReference>
<dbReference type="Pfam" id="PF00271">
    <property type="entry name" value="Helicase_C"/>
    <property type="match status" value="1"/>
</dbReference>
<gene>
    <name evidence="4" type="ORF">CMUST_06250</name>
</gene>
<keyword evidence="4" id="KW-0547">Nucleotide-binding</keyword>
<keyword evidence="4" id="KW-0347">Helicase</keyword>
<evidence type="ECO:0000259" key="3">
    <source>
        <dbReference type="PROSITE" id="PS51194"/>
    </source>
</evidence>
<dbReference type="InterPro" id="IPR001650">
    <property type="entry name" value="Helicase_C-like"/>
</dbReference>
<dbReference type="Proteomes" id="UP000035199">
    <property type="component" value="Chromosome"/>
</dbReference>
<dbReference type="CDD" id="cd18793">
    <property type="entry name" value="SF2_C_SNF"/>
    <property type="match status" value="1"/>
</dbReference>
<dbReference type="InterPro" id="IPR027417">
    <property type="entry name" value="P-loop_NTPase"/>
</dbReference>